<dbReference type="CDD" id="cd07761">
    <property type="entry name" value="CYTH-like_CthTTM-like"/>
    <property type="match status" value="1"/>
</dbReference>
<comment type="caution">
    <text evidence="2">The sequence shown here is derived from an EMBL/GenBank/DDBJ whole genome shotgun (WGS) entry which is preliminary data.</text>
</comment>
<dbReference type="PIRSF" id="PIRSF016487">
    <property type="entry name" value="CYTH_UCP016487"/>
    <property type="match status" value="1"/>
</dbReference>
<evidence type="ECO:0000313" key="3">
    <source>
        <dbReference type="Proteomes" id="UP000604730"/>
    </source>
</evidence>
<dbReference type="InterPro" id="IPR023577">
    <property type="entry name" value="CYTH_domain"/>
</dbReference>
<dbReference type="PROSITE" id="PS51707">
    <property type="entry name" value="CYTH"/>
    <property type="match status" value="1"/>
</dbReference>
<protein>
    <submittedName>
        <fullName evidence="2">CYTH domain-containing protein</fullName>
    </submittedName>
</protein>
<evidence type="ECO:0000313" key="2">
    <source>
        <dbReference type="EMBL" id="MBK5897130.1"/>
    </source>
</evidence>
<sequence length="167" mass="19503">MEIERKFLINELPKDLEAYEKIEIEQGYISNKPTIRIRKANEKYLLTVKSKFGVSGNEGGPIVNNEHEFEITKEEYNHLKEKLKRDVLKKMRYLIPLEGGLVAELDVFKERFEGLVFAEVEFPSIEASNSFVKPHWLGKDVSDDKRYKNAKIIKLSGYNKAYFEENV</sequence>
<dbReference type="SUPFAM" id="SSF55154">
    <property type="entry name" value="CYTH-like phosphatases"/>
    <property type="match status" value="1"/>
</dbReference>
<dbReference type="InterPro" id="IPR033469">
    <property type="entry name" value="CYTH-like_dom_sf"/>
</dbReference>
<accession>A0ABS1IZF6</accession>
<dbReference type="PANTHER" id="PTHR40114:SF1">
    <property type="entry name" value="SLR0698 PROTEIN"/>
    <property type="match status" value="1"/>
</dbReference>
<evidence type="ECO:0000259" key="1">
    <source>
        <dbReference type="PROSITE" id="PS51707"/>
    </source>
</evidence>
<organism evidence="2 3">
    <name type="scientific">Catonella massiliensis</name>
    <dbReference type="NCBI Taxonomy" id="2799636"/>
    <lineage>
        <taxon>Bacteria</taxon>
        <taxon>Bacillati</taxon>
        <taxon>Bacillota</taxon>
        <taxon>Clostridia</taxon>
        <taxon>Lachnospirales</taxon>
        <taxon>Lachnospiraceae</taxon>
        <taxon>Catonella</taxon>
    </lineage>
</organism>
<dbReference type="InterPro" id="IPR012042">
    <property type="entry name" value="NeuTTM/CthTTM-like"/>
</dbReference>
<dbReference type="Pfam" id="PF01928">
    <property type="entry name" value="CYTH"/>
    <property type="match status" value="1"/>
</dbReference>
<dbReference type="Proteomes" id="UP000604730">
    <property type="component" value="Unassembled WGS sequence"/>
</dbReference>
<dbReference type="Gene3D" id="2.40.320.10">
    <property type="entry name" value="Hypothetical Protein Pfu-838710-001"/>
    <property type="match status" value="1"/>
</dbReference>
<feature type="domain" description="CYTH" evidence="1">
    <location>
        <begin position="1"/>
        <end position="154"/>
    </location>
</feature>
<dbReference type="PANTHER" id="PTHR40114">
    <property type="entry name" value="SLR0698 PROTEIN"/>
    <property type="match status" value="1"/>
</dbReference>
<gene>
    <name evidence="2" type="ORF">JJN12_04925</name>
</gene>
<name>A0ABS1IZF6_9FIRM</name>
<dbReference type="EMBL" id="JAEPRJ010000001">
    <property type="protein sequence ID" value="MBK5897130.1"/>
    <property type="molecule type" value="Genomic_DNA"/>
</dbReference>
<dbReference type="SMART" id="SM01118">
    <property type="entry name" value="CYTH"/>
    <property type="match status" value="1"/>
</dbReference>
<proteinExistence type="predicted"/>
<reference evidence="2 3" key="1">
    <citation type="submission" date="2021-01" db="EMBL/GenBank/DDBJ databases">
        <title>Isolation and description of Catonella massiliensis sp. nov., a novel Catonella species, isolated from a stable periodontitis subject.</title>
        <authorList>
            <person name="Antezack A."/>
            <person name="Boxberger M."/>
            <person name="La Scola B."/>
            <person name="Monnet-Corti V."/>
        </authorList>
    </citation>
    <scope>NUCLEOTIDE SEQUENCE [LARGE SCALE GENOMIC DNA]</scope>
    <source>
        <strain evidence="2 3">Marseille-Q4567</strain>
    </source>
</reference>
<keyword evidence="3" id="KW-1185">Reference proteome</keyword>